<dbReference type="KEGG" id="pbs:Plabr_1006"/>
<dbReference type="eggNOG" id="COG1733">
    <property type="taxonomic scope" value="Bacteria"/>
</dbReference>
<dbReference type="Pfam" id="PF01638">
    <property type="entry name" value="HxlR"/>
    <property type="match status" value="1"/>
</dbReference>
<evidence type="ECO:0000256" key="2">
    <source>
        <dbReference type="ARBA" id="ARBA00023125"/>
    </source>
</evidence>
<sequence length="97" mass="11119">MSQPDVHDVFEKCLGCRYMVALLREIEQGTNRPGRLERSIDGLTGKVLADRLKRLTEYGLVTRTSYNETRPRVEYELTPFGKRLLEMVGEVEGMLEG</sequence>
<gene>
    <name evidence="5" type="ordered locus">Plabr_1006</name>
</gene>
<reference evidence="6" key="1">
    <citation type="submission" date="2011-02" db="EMBL/GenBank/DDBJ databases">
        <title>The complete genome of Planctomyces brasiliensis DSM 5305.</title>
        <authorList>
            <person name="Lucas S."/>
            <person name="Copeland A."/>
            <person name="Lapidus A."/>
            <person name="Bruce D."/>
            <person name="Goodwin L."/>
            <person name="Pitluck S."/>
            <person name="Kyrpides N."/>
            <person name="Mavromatis K."/>
            <person name="Pagani I."/>
            <person name="Ivanova N."/>
            <person name="Ovchinnikova G."/>
            <person name="Lu M."/>
            <person name="Detter J.C."/>
            <person name="Han C."/>
            <person name="Land M."/>
            <person name="Hauser L."/>
            <person name="Markowitz V."/>
            <person name="Cheng J.-F."/>
            <person name="Hugenholtz P."/>
            <person name="Woyke T."/>
            <person name="Wu D."/>
            <person name="Tindall B."/>
            <person name="Pomrenke H.G."/>
            <person name="Brambilla E."/>
            <person name="Klenk H.-P."/>
            <person name="Eisen J.A."/>
        </authorList>
    </citation>
    <scope>NUCLEOTIDE SEQUENCE [LARGE SCALE GENOMIC DNA]</scope>
    <source>
        <strain evidence="6">ATCC 49424 / DSM 5305 / JCM 21570 / NBRC 103401 / IFAM 1448</strain>
    </source>
</reference>
<dbReference type="Gene3D" id="1.10.10.10">
    <property type="entry name" value="Winged helix-like DNA-binding domain superfamily/Winged helix DNA-binding domain"/>
    <property type="match status" value="1"/>
</dbReference>
<keyword evidence="6" id="KW-1185">Reference proteome</keyword>
<keyword evidence="1" id="KW-0805">Transcription regulation</keyword>
<evidence type="ECO:0000256" key="3">
    <source>
        <dbReference type="ARBA" id="ARBA00023163"/>
    </source>
</evidence>
<organism evidence="5 6">
    <name type="scientific">Rubinisphaera brasiliensis (strain ATCC 49424 / DSM 5305 / JCM 21570 / IAM 15109 / NBRC 103401 / IFAM 1448)</name>
    <name type="common">Planctomyces brasiliensis</name>
    <dbReference type="NCBI Taxonomy" id="756272"/>
    <lineage>
        <taxon>Bacteria</taxon>
        <taxon>Pseudomonadati</taxon>
        <taxon>Planctomycetota</taxon>
        <taxon>Planctomycetia</taxon>
        <taxon>Planctomycetales</taxon>
        <taxon>Planctomycetaceae</taxon>
        <taxon>Rubinisphaera</taxon>
    </lineage>
</organism>
<keyword evidence="3" id="KW-0804">Transcription</keyword>
<proteinExistence type="predicted"/>
<name>F0SJ85_RUBBR</name>
<evidence type="ECO:0000259" key="4">
    <source>
        <dbReference type="PROSITE" id="PS51118"/>
    </source>
</evidence>
<evidence type="ECO:0000313" key="6">
    <source>
        <dbReference type="Proteomes" id="UP000006860"/>
    </source>
</evidence>
<accession>F0SJ85</accession>
<dbReference type="OrthoDB" id="9800966at2"/>
<feature type="domain" description="HTH hxlR-type" evidence="4">
    <location>
        <begin position="3"/>
        <end position="97"/>
    </location>
</feature>
<dbReference type="InterPro" id="IPR036388">
    <property type="entry name" value="WH-like_DNA-bd_sf"/>
</dbReference>
<keyword evidence="2" id="KW-0238">DNA-binding</keyword>
<protein>
    <submittedName>
        <fullName evidence="5">Transcriptional regulator, HxlR family</fullName>
    </submittedName>
</protein>
<dbReference type="EMBL" id="CP002546">
    <property type="protein sequence ID" value="ADY58627.1"/>
    <property type="molecule type" value="Genomic_DNA"/>
</dbReference>
<evidence type="ECO:0000256" key="1">
    <source>
        <dbReference type="ARBA" id="ARBA00023015"/>
    </source>
</evidence>
<dbReference type="STRING" id="756272.Plabr_1006"/>
<dbReference type="GO" id="GO:0003677">
    <property type="term" value="F:DNA binding"/>
    <property type="evidence" value="ECO:0007669"/>
    <property type="project" value="UniProtKB-KW"/>
</dbReference>
<dbReference type="RefSeq" id="WP_013627363.1">
    <property type="nucleotide sequence ID" value="NC_015174.1"/>
</dbReference>
<dbReference type="InterPro" id="IPR036390">
    <property type="entry name" value="WH_DNA-bd_sf"/>
</dbReference>
<evidence type="ECO:0000313" key="5">
    <source>
        <dbReference type="EMBL" id="ADY58627.1"/>
    </source>
</evidence>
<dbReference type="PANTHER" id="PTHR33204">
    <property type="entry name" value="TRANSCRIPTIONAL REGULATOR, MARR FAMILY"/>
    <property type="match status" value="1"/>
</dbReference>
<dbReference type="AlphaFoldDB" id="F0SJ85"/>
<dbReference type="HOGENOM" id="CLU_111585_4_0_0"/>
<dbReference type="PROSITE" id="PS51118">
    <property type="entry name" value="HTH_HXLR"/>
    <property type="match status" value="1"/>
</dbReference>
<dbReference type="PANTHER" id="PTHR33204:SF37">
    <property type="entry name" value="HTH-TYPE TRANSCRIPTIONAL REGULATOR YODB"/>
    <property type="match status" value="1"/>
</dbReference>
<dbReference type="SUPFAM" id="SSF46785">
    <property type="entry name" value="Winged helix' DNA-binding domain"/>
    <property type="match status" value="1"/>
</dbReference>
<dbReference type="InterPro" id="IPR002577">
    <property type="entry name" value="HTH_HxlR"/>
</dbReference>
<dbReference type="Proteomes" id="UP000006860">
    <property type="component" value="Chromosome"/>
</dbReference>